<keyword evidence="4" id="KW-1185">Reference proteome</keyword>
<feature type="region of interest" description="Disordered" evidence="2">
    <location>
        <begin position="1"/>
        <end position="35"/>
    </location>
</feature>
<feature type="coiled-coil region" evidence="1">
    <location>
        <begin position="136"/>
        <end position="177"/>
    </location>
</feature>
<evidence type="ECO:0000313" key="4">
    <source>
        <dbReference type="Proteomes" id="UP000814176"/>
    </source>
</evidence>
<accession>A0ABQ8KTQ0</accession>
<sequence>MSINLSKRSKFTESLKKRASGSTLSSMGADPLNPSYVQSQLEEARASLRSQGDTLNDLEYERDALKQEAGKAFVERDEAHESVQKLQEMLDTMRQELAEARRSSVAQDRLTASPQHRLIEMEAAIEAERRARHLTEDAAKRSIAQLEDERDALKRGLQAAQGECAEAKAASQAARDAKDSFREELFTTQLALRHRVDELNMLEDRRIAVELGVTRGASKGGGGRGQTGQNSTE</sequence>
<dbReference type="EMBL" id="JADCUA010000003">
    <property type="protein sequence ID" value="KAH9841801.1"/>
    <property type="molecule type" value="Genomic_DNA"/>
</dbReference>
<dbReference type="GeneID" id="71998715"/>
<reference evidence="3 4" key="1">
    <citation type="journal article" date="2021" name="Environ. Microbiol.">
        <title>Gene family expansions and transcriptome signatures uncover fungal adaptations to wood decay.</title>
        <authorList>
            <person name="Hage H."/>
            <person name="Miyauchi S."/>
            <person name="Viragh M."/>
            <person name="Drula E."/>
            <person name="Min B."/>
            <person name="Chaduli D."/>
            <person name="Navarro D."/>
            <person name="Favel A."/>
            <person name="Norest M."/>
            <person name="Lesage-Meessen L."/>
            <person name="Balint B."/>
            <person name="Merenyi Z."/>
            <person name="de Eugenio L."/>
            <person name="Morin E."/>
            <person name="Martinez A.T."/>
            <person name="Baldrian P."/>
            <person name="Stursova M."/>
            <person name="Martinez M.J."/>
            <person name="Novotny C."/>
            <person name="Magnuson J.K."/>
            <person name="Spatafora J.W."/>
            <person name="Maurice S."/>
            <person name="Pangilinan J."/>
            <person name="Andreopoulos W."/>
            <person name="LaButti K."/>
            <person name="Hundley H."/>
            <person name="Na H."/>
            <person name="Kuo A."/>
            <person name="Barry K."/>
            <person name="Lipzen A."/>
            <person name="Henrissat B."/>
            <person name="Riley R."/>
            <person name="Ahrendt S."/>
            <person name="Nagy L.G."/>
            <person name="Grigoriev I.V."/>
            <person name="Martin F."/>
            <person name="Rosso M.N."/>
        </authorList>
    </citation>
    <scope>NUCLEOTIDE SEQUENCE [LARGE SCALE GENOMIC DNA]</scope>
    <source>
        <strain evidence="3 4">CIRM-BRFM 1785</strain>
    </source>
</reference>
<comment type="caution">
    <text evidence="3">The sequence shown here is derived from an EMBL/GenBank/DDBJ whole genome shotgun (WGS) entry which is preliminary data.</text>
</comment>
<protein>
    <submittedName>
        <fullName evidence="3">Uncharacterized protein</fullName>
    </submittedName>
</protein>
<evidence type="ECO:0000313" key="3">
    <source>
        <dbReference type="EMBL" id="KAH9841801.1"/>
    </source>
</evidence>
<evidence type="ECO:0000256" key="2">
    <source>
        <dbReference type="SAM" id="MobiDB-lite"/>
    </source>
</evidence>
<feature type="coiled-coil region" evidence="1">
    <location>
        <begin position="41"/>
        <end position="103"/>
    </location>
</feature>
<dbReference type="RefSeq" id="XP_047783100.1">
    <property type="nucleotide sequence ID" value="XM_047917983.1"/>
</dbReference>
<evidence type="ECO:0000256" key="1">
    <source>
        <dbReference type="SAM" id="Coils"/>
    </source>
</evidence>
<gene>
    <name evidence="3" type="ORF">C8Q71DRAFT_348974</name>
</gene>
<name>A0ABQ8KTQ0_9APHY</name>
<dbReference type="Proteomes" id="UP000814176">
    <property type="component" value="Unassembled WGS sequence"/>
</dbReference>
<keyword evidence="1" id="KW-0175">Coiled coil</keyword>
<proteinExistence type="predicted"/>
<organism evidence="3 4">
    <name type="scientific">Rhodofomes roseus</name>
    <dbReference type="NCBI Taxonomy" id="34475"/>
    <lineage>
        <taxon>Eukaryota</taxon>
        <taxon>Fungi</taxon>
        <taxon>Dikarya</taxon>
        <taxon>Basidiomycota</taxon>
        <taxon>Agaricomycotina</taxon>
        <taxon>Agaricomycetes</taxon>
        <taxon>Polyporales</taxon>
        <taxon>Rhodofomes</taxon>
    </lineage>
</organism>
<feature type="region of interest" description="Disordered" evidence="2">
    <location>
        <begin position="212"/>
        <end position="233"/>
    </location>
</feature>